<accession>A0A1I7X9E5</accession>
<sequence>MPFRPLSLAPNWSVCAWLVADCSVQQLQAAALLQGGGLLAPAPLAHPSASALSVAAQTAIPMVAPALPLAASRKRALEEETLVDPQQAQLFNLAAAVSAAAGVPCKRPTVDKNGTVVYSTNPQPAQQFNPYLLQSLQGYMPAVSCEYFLPS</sequence>
<proteinExistence type="predicted"/>
<dbReference type="AlphaFoldDB" id="A0A1I7X9E5"/>
<dbReference type="Proteomes" id="UP000095283">
    <property type="component" value="Unplaced"/>
</dbReference>
<name>A0A1I7X9E5_HETBA</name>
<keyword evidence="1" id="KW-1185">Reference proteome</keyword>
<organism evidence="1 2">
    <name type="scientific">Heterorhabditis bacteriophora</name>
    <name type="common">Entomopathogenic nematode worm</name>
    <dbReference type="NCBI Taxonomy" id="37862"/>
    <lineage>
        <taxon>Eukaryota</taxon>
        <taxon>Metazoa</taxon>
        <taxon>Ecdysozoa</taxon>
        <taxon>Nematoda</taxon>
        <taxon>Chromadorea</taxon>
        <taxon>Rhabditida</taxon>
        <taxon>Rhabditina</taxon>
        <taxon>Rhabditomorpha</taxon>
        <taxon>Strongyloidea</taxon>
        <taxon>Heterorhabditidae</taxon>
        <taxon>Heterorhabditis</taxon>
    </lineage>
</organism>
<reference evidence="2" key="1">
    <citation type="submission" date="2016-11" db="UniProtKB">
        <authorList>
            <consortium name="WormBaseParasite"/>
        </authorList>
    </citation>
    <scope>IDENTIFICATION</scope>
</reference>
<protein>
    <submittedName>
        <fullName evidence="2">Staufen_C domain-containing protein</fullName>
    </submittedName>
</protein>
<dbReference type="WBParaSite" id="Hba_14206">
    <property type="protein sequence ID" value="Hba_14206"/>
    <property type="gene ID" value="Hba_14206"/>
</dbReference>
<evidence type="ECO:0000313" key="2">
    <source>
        <dbReference type="WBParaSite" id="Hba_14206"/>
    </source>
</evidence>
<evidence type="ECO:0000313" key="1">
    <source>
        <dbReference type="Proteomes" id="UP000095283"/>
    </source>
</evidence>